<dbReference type="InterPro" id="IPR045584">
    <property type="entry name" value="Pilin-like"/>
</dbReference>
<keyword evidence="1" id="KW-1133">Transmembrane helix</keyword>
<dbReference type="Proteomes" id="UP000319557">
    <property type="component" value="Chromosome"/>
</dbReference>
<evidence type="ECO:0000256" key="1">
    <source>
        <dbReference type="SAM" id="Phobius"/>
    </source>
</evidence>
<dbReference type="OrthoDB" id="255848at2"/>
<dbReference type="NCBIfam" id="TIGR02532">
    <property type="entry name" value="IV_pilin_GFxxxE"/>
    <property type="match status" value="1"/>
</dbReference>
<dbReference type="InterPro" id="IPR027558">
    <property type="entry name" value="Pre_pil_HX9DG_C"/>
</dbReference>
<reference evidence="3 4" key="1">
    <citation type="submission" date="2019-02" db="EMBL/GenBank/DDBJ databases">
        <title>Deep-cultivation of Planctomycetes and their phenomic and genomic characterization uncovers novel biology.</title>
        <authorList>
            <person name="Wiegand S."/>
            <person name="Jogler M."/>
            <person name="Boedeker C."/>
            <person name="Pinto D."/>
            <person name="Vollmers J."/>
            <person name="Rivas-Marin E."/>
            <person name="Kohn T."/>
            <person name="Peeters S.H."/>
            <person name="Heuer A."/>
            <person name="Rast P."/>
            <person name="Oberbeckmann S."/>
            <person name="Bunk B."/>
            <person name="Jeske O."/>
            <person name="Meyerdierks A."/>
            <person name="Storesund J.E."/>
            <person name="Kallscheuer N."/>
            <person name="Luecker S."/>
            <person name="Lage O.M."/>
            <person name="Pohl T."/>
            <person name="Merkel B.J."/>
            <person name="Hornburger P."/>
            <person name="Mueller R.-W."/>
            <person name="Bruemmer F."/>
            <person name="Labrenz M."/>
            <person name="Spormann A.M."/>
            <person name="Op den Camp H."/>
            <person name="Overmann J."/>
            <person name="Amann R."/>
            <person name="Jetten M.S.M."/>
            <person name="Mascher T."/>
            <person name="Medema M.H."/>
            <person name="Devos D.P."/>
            <person name="Kaster A.-K."/>
            <person name="Ovreas L."/>
            <person name="Rohde M."/>
            <person name="Galperin M.Y."/>
            <person name="Jogler C."/>
        </authorList>
    </citation>
    <scope>NUCLEOTIDE SEQUENCE [LARGE SCALE GENOMIC DNA]</scope>
    <source>
        <strain evidence="3 4">EC9</strain>
    </source>
</reference>
<evidence type="ECO:0000313" key="4">
    <source>
        <dbReference type="Proteomes" id="UP000319557"/>
    </source>
</evidence>
<dbReference type="Pfam" id="PF07596">
    <property type="entry name" value="SBP_bac_10"/>
    <property type="match status" value="1"/>
</dbReference>
<dbReference type="InterPro" id="IPR012902">
    <property type="entry name" value="N_methyl_site"/>
</dbReference>
<dbReference type="PROSITE" id="PS00409">
    <property type="entry name" value="PROKAR_NTER_METHYL"/>
    <property type="match status" value="1"/>
</dbReference>
<dbReference type="InterPro" id="IPR011453">
    <property type="entry name" value="DUF1559"/>
</dbReference>
<dbReference type="NCBIfam" id="TIGR04294">
    <property type="entry name" value="pre_pil_HX9DG"/>
    <property type="match status" value="1"/>
</dbReference>
<dbReference type="PANTHER" id="PTHR30093">
    <property type="entry name" value="GENERAL SECRETION PATHWAY PROTEIN G"/>
    <property type="match status" value="1"/>
</dbReference>
<keyword evidence="1" id="KW-0472">Membrane</keyword>
<dbReference type="KEGG" id="ruv:EC9_27950"/>
<dbReference type="SUPFAM" id="SSF54523">
    <property type="entry name" value="Pili subunits"/>
    <property type="match status" value="1"/>
</dbReference>
<evidence type="ECO:0000313" key="3">
    <source>
        <dbReference type="EMBL" id="QDS88604.1"/>
    </source>
</evidence>
<name>A0A517M144_9BACT</name>
<evidence type="ECO:0000259" key="2">
    <source>
        <dbReference type="Pfam" id="PF07596"/>
    </source>
</evidence>
<dbReference type="AlphaFoldDB" id="A0A517M144"/>
<organism evidence="3 4">
    <name type="scientific">Rosistilla ulvae</name>
    <dbReference type="NCBI Taxonomy" id="1930277"/>
    <lineage>
        <taxon>Bacteria</taxon>
        <taxon>Pseudomonadati</taxon>
        <taxon>Planctomycetota</taxon>
        <taxon>Planctomycetia</taxon>
        <taxon>Pirellulales</taxon>
        <taxon>Pirellulaceae</taxon>
        <taxon>Rosistilla</taxon>
    </lineage>
</organism>
<accession>A0A517M144</accession>
<gene>
    <name evidence="3" type="ORF">EC9_27950</name>
</gene>
<feature type="transmembrane region" description="Helical" evidence="1">
    <location>
        <begin position="29"/>
        <end position="54"/>
    </location>
</feature>
<keyword evidence="1" id="KW-0812">Transmembrane</keyword>
<dbReference type="PANTHER" id="PTHR30093:SF2">
    <property type="entry name" value="TYPE II SECRETION SYSTEM PROTEIN H"/>
    <property type="match status" value="1"/>
</dbReference>
<proteinExistence type="predicted"/>
<protein>
    <submittedName>
        <fullName evidence="3">Putative major pilin subunit</fullName>
    </submittedName>
</protein>
<dbReference type="Gene3D" id="3.30.700.10">
    <property type="entry name" value="Glycoprotein, Type 4 Pilin"/>
    <property type="match status" value="1"/>
</dbReference>
<dbReference type="Pfam" id="PF07963">
    <property type="entry name" value="N_methyl"/>
    <property type="match status" value="1"/>
</dbReference>
<sequence length="356" mass="37504">MGVMAHMCLLFFLFVPNWSGVRWMKTTKRGFTLVELLVVIAIIGILVGLLLPAVQAAREAARRMQCSNNLKQTALSMHNYHDTYKTFPQGAIVKFGGASLSSNFYVNAFASTLPFIEQGALQDLYNFDVPWEQQTPAVARTVISTYFCPSNAGEDVVSDTAIGAVLASFGATVGDTFGVSTYRLSKGAHGEWSNKPNGYGSAKGMFDLGLKTSFRDIIDGTSNTFCIGEGASGGRRVLCAGVDCDESGTVETVSATGWMIPQPIPDAAGLIRNSNFAGTVEPLNKNPTTSTNLAEADFGNAAPGGGDTVGNFGSYHPGGANFALADGSVRFVGETVDMVIYRAVSTVAGGEAVSLP</sequence>
<dbReference type="EMBL" id="CP036261">
    <property type="protein sequence ID" value="QDS88604.1"/>
    <property type="molecule type" value="Genomic_DNA"/>
</dbReference>
<keyword evidence="4" id="KW-1185">Reference proteome</keyword>
<feature type="domain" description="DUF1559" evidence="2">
    <location>
        <begin position="55"/>
        <end position="338"/>
    </location>
</feature>